<feature type="non-terminal residue" evidence="2">
    <location>
        <position position="77"/>
    </location>
</feature>
<dbReference type="EMBL" id="BKCJ011023191">
    <property type="protein sequence ID" value="GFC69112.1"/>
    <property type="molecule type" value="Genomic_DNA"/>
</dbReference>
<gene>
    <name evidence="2" type="ORF">Tci_841082</name>
</gene>
<comment type="caution">
    <text evidence="2">The sequence shown here is derived from an EMBL/GenBank/DDBJ whole genome shotgun (WGS) entry which is preliminary data.</text>
</comment>
<dbReference type="AlphaFoldDB" id="A0A699QHB3"/>
<evidence type="ECO:0000313" key="2">
    <source>
        <dbReference type="EMBL" id="GFC69112.1"/>
    </source>
</evidence>
<sequence>MAANIEVEASGGPECEYPLAQQEYSDLRRGKYSEWSTTESSDDVEKQELEETSEDDETYFFDTEDCFPQQGTSCESI</sequence>
<name>A0A699QHB3_TANCI</name>
<protein>
    <submittedName>
        <fullName evidence="2">Uncharacterized protein</fullName>
    </submittedName>
</protein>
<reference evidence="2" key="1">
    <citation type="journal article" date="2019" name="Sci. Rep.">
        <title>Draft genome of Tanacetum cinerariifolium, the natural source of mosquito coil.</title>
        <authorList>
            <person name="Yamashiro T."/>
            <person name="Shiraishi A."/>
            <person name="Satake H."/>
            <person name="Nakayama K."/>
        </authorList>
    </citation>
    <scope>NUCLEOTIDE SEQUENCE</scope>
</reference>
<feature type="region of interest" description="Disordered" evidence="1">
    <location>
        <begin position="35"/>
        <end position="56"/>
    </location>
</feature>
<proteinExistence type="predicted"/>
<accession>A0A699QHB3</accession>
<organism evidence="2">
    <name type="scientific">Tanacetum cinerariifolium</name>
    <name type="common">Dalmatian daisy</name>
    <name type="synonym">Chrysanthemum cinerariifolium</name>
    <dbReference type="NCBI Taxonomy" id="118510"/>
    <lineage>
        <taxon>Eukaryota</taxon>
        <taxon>Viridiplantae</taxon>
        <taxon>Streptophyta</taxon>
        <taxon>Embryophyta</taxon>
        <taxon>Tracheophyta</taxon>
        <taxon>Spermatophyta</taxon>
        <taxon>Magnoliopsida</taxon>
        <taxon>eudicotyledons</taxon>
        <taxon>Gunneridae</taxon>
        <taxon>Pentapetalae</taxon>
        <taxon>asterids</taxon>
        <taxon>campanulids</taxon>
        <taxon>Asterales</taxon>
        <taxon>Asteraceae</taxon>
        <taxon>Asteroideae</taxon>
        <taxon>Anthemideae</taxon>
        <taxon>Anthemidinae</taxon>
        <taxon>Tanacetum</taxon>
    </lineage>
</organism>
<evidence type="ECO:0000256" key="1">
    <source>
        <dbReference type="SAM" id="MobiDB-lite"/>
    </source>
</evidence>